<proteinExistence type="predicted"/>
<evidence type="ECO:0000313" key="3">
    <source>
        <dbReference type="EMBL" id="PIA15664.1"/>
    </source>
</evidence>
<evidence type="ECO:0000256" key="2">
    <source>
        <dbReference type="SAM" id="MobiDB-lite"/>
    </source>
</evidence>
<feature type="compositionally biased region" description="Low complexity" evidence="2">
    <location>
        <begin position="355"/>
        <end position="371"/>
    </location>
</feature>
<feature type="region of interest" description="Disordered" evidence="2">
    <location>
        <begin position="311"/>
        <end position="395"/>
    </location>
</feature>
<sequence>MHARTGSASFAHGVPVSDASDAADVMQNQIRLLTHRLRDADARTQEAVEQAARLQADAEHAAAALDFSQRRTEKLELAAQQLGELNESLREDNESYQMLLQMSTIKGGLTFANHPRASLDSRTSSGPHTTSPAPADARELAADAGTLDLASELDQVLSPFSCNSSVEDATQTRITALEEQATLLREDLRKAKYERRHLSEENKALSLYVNKILARILSSADGLEAVLSHDFDAFAPTKQTTTPSSSSALPTARPSTAKHVRHNSARLIRNSHQPRPQPPKQQQQQPTLPASLALFSEPGSGDGITSVFIPPSSPATLRTEKQLPAPPQSPPLFSHRVRSATVSAGTMPAHPRENGSSGTGAATVGPATGGSWWKRMSTRLGTGWNASDTLQQPEP</sequence>
<feature type="compositionally biased region" description="Polar residues" evidence="2">
    <location>
        <begin position="384"/>
        <end position="395"/>
    </location>
</feature>
<reference evidence="3 4" key="1">
    <citation type="journal article" date="2015" name="Genome Biol. Evol.">
        <title>Phylogenomic analyses indicate that early fungi evolved digesting cell walls of algal ancestors of land plants.</title>
        <authorList>
            <person name="Chang Y."/>
            <person name="Wang S."/>
            <person name="Sekimoto S."/>
            <person name="Aerts A.L."/>
            <person name="Choi C."/>
            <person name="Clum A."/>
            <person name="LaButti K.M."/>
            <person name="Lindquist E.A."/>
            <person name="Yee Ngan C."/>
            <person name="Ohm R.A."/>
            <person name="Salamov A.A."/>
            <person name="Grigoriev I.V."/>
            <person name="Spatafora J.W."/>
            <person name="Berbee M.L."/>
        </authorList>
    </citation>
    <scope>NUCLEOTIDE SEQUENCE [LARGE SCALE GENOMIC DNA]</scope>
    <source>
        <strain evidence="3 4">NRRL 1564</strain>
    </source>
</reference>
<dbReference type="Proteomes" id="UP000242474">
    <property type="component" value="Unassembled WGS sequence"/>
</dbReference>
<accession>A0A2G5B9I0</accession>
<feature type="region of interest" description="Disordered" evidence="2">
    <location>
        <begin position="238"/>
        <end position="261"/>
    </location>
</feature>
<dbReference type="EMBL" id="KZ303505">
    <property type="protein sequence ID" value="PIA15664.1"/>
    <property type="molecule type" value="Genomic_DNA"/>
</dbReference>
<feature type="compositionally biased region" description="Low complexity" evidence="2">
    <location>
        <begin position="238"/>
        <end position="255"/>
    </location>
</feature>
<feature type="compositionally biased region" description="Polar residues" evidence="2">
    <location>
        <begin position="120"/>
        <end position="131"/>
    </location>
</feature>
<keyword evidence="4" id="KW-1185">Reference proteome</keyword>
<feature type="region of interest" description="Disordered" evidence="2">
    <location>
        <begin position="268"/>
        <end position="287"/>
    </location>
</feature>
<organism evidence="3 4">
    <name type="scientific">Coemansia reversa (strain ATCC 12441 / NRRL 1564)</name>
    <dbReference type="NCBI Taxonomy" id="763665"/>
    <lineage>
        <taxon>Eukaryota</taxon>
        <taxon>Fungi</taxon>
        <taxon>Fungi incertae sedis</taxon>
        <taxon>Zoopagomycota</taxon>
        <taxon>Kickxellomycotina</taxon>
        <taxon>Kickxellomycetes</taxon>
        <taxon>Kickxellales</taxon>
        <taxon>Kickxellaceae</taxon>
        <taxon>Coemansia</taxon>
    </lineage>
</organism>
<dbReference type="AlphaFoldDB" id="A0A2G5B9I0"/>
<dbReference type="PANTHER" id="PTHR38120">
    <property type="entry name" value="EXPRESSED PROTEIN"/>
    <property type="match status" value="1"/>
</dbReference>
<feature type="region of interest" description="Disordered" evidence="2">
    <location>
        <begin position="111"/>
        <end position="135"/>
    </location>
</feature>
<feature type="coiled-coil region" evidence="1">
    <location>
        <begin position="23"/>
        <end position="92"/>
    </location>
</feature>
<evidence type="ECO:0000313" key="4">
    <source>
        <dbReference type="Proteomes" id="UP000242474"/>
    </source>
</evidence>
<gene>
    <name evidence="3" type="ORF">COEREDRAFT_81803</name>
</gene>
<dbReference type="OrthoDB" id="2121319at2759"/>
<protein>
    <submittedName>
        <fullName evidence="3">Uncharacterized protein</fullName>
    </submittedName>
</protein>
<name>A0A2G5B9I0_COERN</name>
<dbReference type="STRING" id="763665.A0A2G5B9I0"/>
<dbReference type="PANTHER" id="PTHR38120:SF1">
    <property type="entry name" value="M PROTEIN, SEROTYPE 2.1"/>
    <property type="match status" value="1"/>
</dbReference>
<evidence type="ECO:0000256" key="1">
    <source>
        <dbReference type="SAM" id="Coils"/>
    </source>
</evidence>
<keyword evidence="1" id="KW-0175">Coiled coil</keyword>